<dbReference type="EMBL" id="BLLG01000020">
    <property type="protein sequence ID" value="GFH38834.1"/>
    <property type="molecule type" value="Genomic_DNA"/>
</dbReference>
<evidence type="ECO:0000313" key="3">
    <source>
        <dbReference type="Proteomes" id="UP000484988"/>
    </source>
</evidence>
<reference evidence="2 3" key="1">
    <citation type="submission" date="2020-02" db="EMBL/GenBank/DDBJ databases">
        <title>Whole Genome Shotgun Sequence of Streptomyces sp. strain CWH03.</title>
        <authorList>
            <person name="Dohra H."/>
            <person name="Kodani S."/>
            <person name="Yamamura H."/>
        </authorList>
    </citation>
    <scope>NUCLEOTIDE SEQUENCE [LARGE SCALE GENOMIC DNA]</scope>
    <source>
        <strain evidence="2 3">CWH03</strain>
    </source>
</reference>
<keyword evidence="3" id="KW-1185">Reference proteome</keyword>
<organism evidence="2 3">
    <name type="scientific">Streptomyces pacificus</name>
    <dbReference type="NCBI Taxonomy" id="2705029"/>
    <lineage>
        <taxon>Bacteria</taxon>
        <taxon>Bacillati</taxon>
        <taxon>Actinomycetota</taxon>
        <taxon>Actinomycetes</taxon>
        <taxon>Kitasatosporales</taxon>
        <taxon>Streptomycetaceae</taxon>
        <taxon>Streptomyces</taxon>
    </lineage>
</organism>
<dbReference type="AlphaFoldDB" id="A0A6A0B3C0"/>
<comment type="caution">
    <text evidence="2">The sequence shown here is derived from an EMBL/GenBank/DDBJ whole genome shotgun (WGS) entry which is preliminary data.</text>
</comment>
<evidence type="ECO:0000313" key="2">
    <source>
        <dbReference type="EMBL" id="GFH38834.1"/>
    </source>
</evidence>
<dbReference type="Proteomes" id="UP000484988">
    <property type="component" value="Unassembled WGS sequence"/>
</dbReference>
<sequence>MVAEIAEIAEGTRGRAVAARTSPCDFRNDGATVVRSGAPVFGRHPVGASGADGAAIRSAGGSRRPSPRVR</sequence>
<feature type="region of interest" description="Disordered" evidence="1">
    <location>
        <begin position="40"/>
        <end position="70"/>
    </location>
</feature>
<evidence type="ECO:0000256" key="1">
    <source>
        <dbReference type="SAM" id="MobiDB-lite"/>
    </source>
</evidence>
<protein>
    <submittedName>
        <fullName evidence="2">Uncharacterized protein</fullName>
    </submittedName>
</protein>
<proteinExistence type="predicted"/>
<feature type="compositionally biased region" description="Low complexity" evidence="1">
    <location>
        <begin position="47"/>
        <end position="64"/>
    </location>
</feature>
<gene>
    <name evidence="2" type="ORF">SCWH03_50960</name>
</gene>
<accession>A0A6A0B3C0</accession>
<name>A0A6A0B3C0_9ACTN</name>